<organism evidence="2 3">
    <name type="scientific">Stomoxys calcitrans</name>
    <name type="common">Stable fly</name>
    <name type="synonym">Conops calcitrans</name>
    <dbReference type="NCBI Taxonomy" id="35570"/>
    <lineage>
        <taxon>Eukaryota</taxon>
        <taxon>Metazoa</taxon>
        <taxon>Ecdysozoa</taxon>
        <taxon>Arthropoda</taxon>
        <taxon>Hexapoda</taxon>
        <taxon>Insecta</taxon>
        <taxon>Pterygota</taxon>
        <taxon>Neoptera</taxon>
        <taxon>Endopterygota</taxon>
        <taxon>Diptera</taxon>
        <taxon>Brachycera</taxon>
        <taxon>Muscomorpha</taxon>
        <taxon>Muscoidea</taxon>
        <taxon>Muscidae</taxon>
        <taxon>Stomoxys</taxon>
    </lineage>
</organism>
<accession>A0A1I8Q6S8</accession>
<dbReference type="InterPro" id="IPR001251">
    <property type="entry name" value="CRAL-TRIO_dom"/>
</dbReference>
<dbReference type="KEGG" id="scac:106085993"/>
<name>A0A1I8Q6S8_STOCA</name>
<evidence type="ECO:0000313" key="2">
    <source>
        <dbReference type="EnsemblMetazoa" id="SCAU014401-PA"/>
    </source>
</evidence>
<dbReference type="SMART" id="SM00516">
    <property type="entry name" value="SEC14"/>
    <property type="match status" value="1"/>
</dbReference>
<dbReference type="Gene3D" id="1.20.5.1200">
    <property type="entry name" value="Alpha-tocopherol transfer"/>
    <property type="match status" value="1"/>
</dbReference>
<dbReference type="GO" id="GO:1902936">
    <property type="term" value="F:phosphatidylinositol bisphosphate binding"/>
    <property type="evidence" value="ECO:0007669"/>
    <property type="project" value="TreeGrafter"/>
</dbReference>
<dbReference type="InterPro" id="IPR036273">
    <property type="entry name" value="CRAL/TRIO_N_dom_sf"/>
</dbReference>
<keyword evidence="3" id="KW-1185">Reference proteome</keyword>
<dbReference type="OrthoDB" id="1434354at2759"/>
<evidence type="ECO:0000259" key="1">
    <source>
        <dbReference type="PROSITE" id="PS50191"/>
    </source>
</evidence>
<reference evidence="3" key="1">
    <citation type="submission" date="2015-05" db="EMBL/GenBank/DDBJ databases">
        <authorList>
            <person name="Wilson R.K."/>
            <person name="Warren W.C."/>
            <person name="Olafson P."/>
        </authorList>
    </citation>
    <scope>NUCLEOTIDE SEQUENCE [LARGE SCALE GENOMIC DNA]</scope>
    <source>
        <strain evidence="3">USDA</strain>
    </source>
</reference>
<dbReference type="Gene3D" id="3.40.525.10">
    <property type="entry name" value="CRAL-TRIO lipid binding domain"/>
    <property type="match status" value="1"/>
</dbReference>
<gene>
    <name evidence="2" type="primary">106085993</name>
</gene>
<dbReference type="SUPFAM" id="SSF52087">
    <property type="entry name" value="CRAL/TRIO domain"/>
    <property type="match status" value="1"/>
</dbReference>
<dbReference type="InterPro" id="IPR036865">
    <property type="entry name" value="CRAL-TRIO_dom_sf"/>
</dbReference>
<dbReference type="Proteomes" id="UP000095300">
    <property type="component" value="Unassembled WGS sequence"/>
</dbReference>
<proteinExistence type="predicted"/>
<sequence>MSKIQPLKPELQRIANEELNEIPQRIPNYLQKLKQWITDQSHLKARTDDQFLVQFLRHSHYNLEEAKRRIEVFLTYKTKFPSEVQFVSNRFREIYNLGCVTPLPIPLNDCGSRIVFYRYLYSPKIYRIEEILVVCNALNESLILSDPYACICGIIFVFDMSSASMAHIRHYTPAVVRRLVEFYEKSLPLTIRKICFVNVPLGAEHLFKLLSLFLGEELRRRLFICGQNMTKLTEQIPQKYLPEDYGGSNGNLDQLVKDNNKIWNVNHKYFEEDYMYGIIQNRHPRKANDIGGLLKNS</sequence>
<feature type="domain" description="CRAL-TRIO" evidence="1">
    <location>
        <begin position="120"/>
        <end position="253"/>
    </location>
</feature>
<dbReference type="EnsemblMetazoa" id="SCAU014401-RB">
    <property type="protein sequence ID" value="SCAU014401-PB"/>
    <property type="gene ID" value="SCAU014401"/>
</dbReference>
<dbReference type="Pfam" id="PF00650">
    <property type="entry name" value="CRAL_TRIO"/>
    <property type="match status" value="1"/>
</dbReference>
<dbReference type="PANTHER" id="PTHR10174:SF216">
    <property type="entry name" value="CRAL-TRIO DOMAIN-CONTAINING PROTEIN-RELATED"/>
    <property type="match status" value="1"/>
</dbReference>
<dbReference type="PROSITE" id="PS50191">
    <property type="entry name" value="CRAL_TRIO"/>
    <property type="match status" value="1"/>
</dbReference>
<dbReference type="PANTHER" id="PTHR10174">
    <property type="entry name" value="ALPHA-TOCOPHEROL TRANSFER PROTEIN-RELATED"/>
    <property type="match status" value="1"/>
</dbReference>
<dbReference type="Gene3D" id="1.10.8.20">
    <property type="entry name" value="N-terminal domain of phosphatidylinositol transfer protein sec14p"/>
    <property type="match status" value="1"/>
</dbReference>
<dbReference type="SUPFAM" id="SSF46938">
    <property type="entry name" value="CRAL/TRIO N-terminal domain"/>
    <property type="match status" value="1"/>
</dbReference>
<dbReference type="VEuPathDB" id="VectorBase:SCAU014401"/>
<dbReference type="PRINTS" id="PR00180">
    <property type="entry name" value="CRETINALDHBP"/>
</dbReference>
<dbReference type="AlphaFoldDB" id="A0A1I8Q6S8"/>
<dbReference type="EnsemblMetazoa" id="SCAU014401-RA">
    <property type="protein sequence ID" value="SCAU014401-PA"/>
    <property type="gene ID" value="SCAU014401"/>
</dbReference>
<dbReference type="CDD" id="cd00170">
    <property type="entry name" value="SEC14"/>
    <property type="match status" value="1"/>
</dbReference>
<evidence type="ECO:0000313" key="3">
    <source>
        <dbReference type="Proteomes" id="UP000095300"/>
    </source>
</evidence>
<dbReference type="GO" id="GO:0016020">
    <property type="term" value="C:membrane"/>
    <property type="evidence" value="ECO:0007669"/>
    <property type="project" value="TreeGrafter"/>
</dbReference>
<protein>
    <recommendedName>
        <fullName evidence="1">CRAL-TRIO domain-containing protein</fullName>
    </recommendedName>
</protein>
<reference evidence="2" key="2">
    <citation type="submission" date="2020-05" db="UniProtKB">
        <authorList>
            <consortium name="EnsemblMetazoa"/>
        </authorList>
    </citation>
    <scope>IDENTIFICATION</scope>
    <source>
        <strain evidence="2">USDA</strain>
    </source>
</reference>